<dbReference type="KEGG" id="sapo:SAPIO_CDS6577"/>
<protein>
    <submittedName>
        <fullName evidence="1">Uncharacterized protein</fullName>
    </submittedName>
</protein>
<name>A0A084G3H5_PSEDA</name>
<comment type="caution">
    <text evidence="1">The sequence shown here is derived from an EMBL/GenBank/DDBJ whole genome shotgun (WGS) entry which is preliminary data.</text>
</comment>
<dbReference type="VEuPathDB" id="FungiDB:SAPIO_CDS6577"/>
<organism evidence="1 2">
    <name type="scientific">Pseudallescheria apiosperma</name>
    <name type="common">Scedosporium apiospermum</name>
    <dbReference type="NCBI Taxonomy" id="563466"/>
    <lineage>
        <taxon>Eukaryota</taxon>
        <taxon>Fungi</taxon>
        <taxon>Dikarya</taxon>
        <taxon>Ascomycota</taxon>
        <taxon>Pezizomycotina</taxon>
        <taxon>Sordariomycetes</taxon>
        <taxon>Hypocreomycetidae</taxon>
        <taxon>Microascales</taxon>
        <taxon>Microascaceae</taxon>
        <taxon>Scedosporium</taxon>
    </lineage>
</organism>
<dbReference type="Proteomes" id="UP000028545">
    <property type="component" value="Unassembled WGS sequence"/>
</dbReference>
<keyword evidence="2" id="KW-1185">Reference proteome</keyword>
<dbReference type="HOGENOM" id="CLU_086742_0_0_1"/>
<evidence type="ECO:0000313" key="2">
    <source>
        <dbReference type="Proteomes" id="UP000028545"/>
    </source>
</evidence>
<evidence type="ECO:0000313" key="1">
    <source>
        <dbReference type="EMBL" id="KEZ41887.1"/>
    </source>
</evidence>
<dbReference type="RefSeq" id="XP_016641686.1">
    <property type="nucleotide sequence ID" value="XM_016788642.1"/>
</dbReference>
<accession>A0A084G3H5</accession>
<dbReference type="GeneID" id="27725649"/>
<dbReference type="OrthoDB" id="4870109at2759"/>
<dbReference type="EMBL" id="JOWA01000105">
    <property type="protein sequence ID" value="KEZ41887.1"/>
    <property type="molecule type" value="Genomic_DNA"/>
</dbReference>
<proteinExistence type="predicted"/>
<sequence length="272" mass="31069">MDSKHPAHTFFVRPRLAPVRKLQDDYVSPEYLGANAIECLGLDFTSGTPLDPRTNKPERHAEPFTQLFPFKDMERAILANKPWVSGGWTYDLDGWDTALDNWWHAKKIVDLLSLYLYNHHEADEDIEACGIIDSTGWRQRGVPPEYRLNRQDDAVKWAVIHIWHRETHKPEPHVVCALADRVPLRDDQISVPELRTILTLSGVRALDEGRGNRKRIPVTVVSAAGRQLRIVVGIVDSKNGTIEIREGPIIDFSEGVKKNWKQWITTLCWISG</sequence>
<dbReference type="AlphaFoldDB" id="A0A084G3H5"/>
<gene>
    <name evidence="1" type="ORF">SAPIO_CDS6577</name>
</gene>
<reference evidence="1 2" key="1">
    <citation type="journal article" date="2014" name="Genome Announc.">
        <title>Draft genome sequence of the pathogenic fungus Scedosporium apiospermum.</title>
        <authorList>
            <person name="Vandeputte P."/>
            <person name="Ghamrawi S."/>
            <person name="Rechenmann M."/>
            <person name="Iltis A."/>
            <person name="Giraud S."/>
            <person name="Fleury M."/>
            <person name="Thornton C."/>
            <person name="Delhaes L."/>
            <person name="Meyer W."/>
            <person name="Papon N."/>
            <person name="Bouchara J.P."/>
        </authorList>
    </citation>
    <scope>NUCLEOTIDE SEQUENCE [LARGE SCALE GENOMIC DNA]</scope>
    <source>
        <strain evidence="1 2">IHEM 14462</strain>
    </source>
</reference>